<protein>
    <submittedName>
        <fullName evidence="1">DRTGG domain-containing protein</fullName>
    </submittedName>
</protein>
<evidence type="ECO:0000313" key="1">
    <source>
        <dbReference type="EMBL" id="TCL42542.1"/>
    </source>
</evidence>
<dbReference type="SUPFAM" id="SSF75138">
    <property type="entry name" value="HprK N-terminal domain-like"/>
    <property type="match status" value="1"/>
</dbReference>
<dbReference type="RefSeq" id="WP_132084859.1">
    <property type="nucleotide sequence ID" value="NZ_SLUK01000009.1"/>
</dbReference>
<keyword evidence="2" id="KW-1185">Reference proteome</keyword>
<dbReference type="EMBL" id="SLUK01000009">
    <property type="protein sequence ID" value="TCL42542.1"/>
    <property type="molecule type" value="Genomic_DNA"/>
</dbReference>
<evidence type="ECO:0000313" key="2">
    <source>
        <dbReference type="Proteomes" id="UP000294682"/>
    </source>
</evidence>
<proteinExistence type="predicted"/>
<name>A0A9X8UIX4_9FIRM</name>
<sequence length="115" mass="12140">MKQVSELAKALGFEVVSPGEDPHREVSGGVYCCDLLSIAMGRARSDGVWVTVMANVNAVAVAVLCDVACVVIAEGMAIDETTRQKAVDQGVCLLHTDLPIYDAAKAADRFLSDEA</sequence>
<gene>
    <name evidence="1" type="ORF">EDD78_1096</name>
</gene>
<dbReference type="Proteomes" id="UP000294682">
    <property type="component" value="Unassembled WGS sequence"/>
</dbReference>
<dbReference type="Gene3D" id="3.40.1390.20">
    <property type="entry name" value="HprK N-terminal domain-like"/>
    <property type="match status" value="1"/>
</dbReference>
<dbReference type="InterPro" id="IPR028979">
    <property type="entry name" value="Ser_kin/Pase_Hpr-like_N_sf"/>
</dbReference>
<accession>A0A9X8UIX4</accession>
<dbReference type="AlphaFoldDB" id="A0A9X8UIX4"/>
<organism evidence="1 2">
    <name type="scientific">Harryflintia acetispora</name>
    <dbReference type="NCBI Taxonomy" id="1849041"/>
    <lineage>
        <taxon>Bacteria</taxon>
        <taxon>Bacillati</taxon>
        <taxon>Bacillota</taxon>
        <taxon>Clostridia</taxon>
        <taxon>Eubacteriales</taxon>
        <taxon>Oscillospiraceae</taxon>
        <taxon>Harryflintia</taxon>
    </lineage>
</organism>
<comment type="caution">
    <text evidence="1">The sequence shown here is derived from an EMBL/GenBank/DDBJ whole genome shotgun (WGS) entry which is preliminary data.</text>
</comment>
<reference evidence="1 2" key="1">
    <citation type="submission" date="2019-03" db="EMBL/GenBank/DDBJ databases">
        <title>Genomic Encyclopedia of Type Strains, Phase IV (KMG-IV): sequencing the most valuable type-strain genomes for metagenomic binning, comparative biology and taxonomic classification.</title>
        <authorList>
            <person name="Goeker M."/>
        </authorList>
    </citation>
    <scope>NUCLEOTIDE SEQUENCE [LARGE SCALE GENOMIC DNA]</scope>
    <source>
        <strain evidence="1 2">DSM 100433</strain>
    </source>
</reference>